<evidence type="ECO:0000313" key="1">
    <source>
        <dbReference type="EMBL" id="SEV98829.1"/>
    </source>
</evidence>
<gene>
    <name evidence="1" type="ORF">SAMN04488515_0534</name>
</gene>
<evidence type="ECO:0000313" key="2">
    <source>
        <dbReference type="Proteomes" id="UP000199167"/>
    </source>
</evidence>
<accession>A0A1I0NCP7</accession>
<reference evidence="1 2" key="1">
    <citation type="submission" date="2016-10" db="EMBL/GenBank/DDBJ databases">
        <authorList>
            <person name="de Groot N.N."/>
        </authorList>
    </citation>
    <scope>NUCLEOTIDE SEQUENCE [LARGE SCALE GENOMIC DNA]</scope>
    <source>
        <strain evidence="1 2">DSM 17925</strain>
    </source>
</reference>
<name>A0A1I0NCP7_9RHOB</name>
<proteinExistence type="predicted"/>
<protein>
    <recommendedName>
        <fullName evidence="3">Aggregation factor core</fullName>
    </recommendedName>
</protein>
<evidence type="ECO:0008006" key="3">
    <source>
        <dbReference type="Google" id="ProtNLM"/>
    </source>
</evidence>
<dbReference type="Proteomes" id="UP000199167">
    <property type="component" value="Unassembled WGS sequence"/>
</dbReference>
<dbReference type="AlphaFoldDB" id="A0A1I0NCP7"/>
<dbReference type="EMBL" id="FOIZ01000001">
    <property type="protein sequence ID" value="SEV98829.1"/>
    <property type="molecule type" value="Genomic_DNA"/>
</dbReference>
<keyword evidence="2" id="KW-1185">Reference proteome</keyword>
<dbReference type="OrthoDB" id="6105464at2"/>
<organism evidence="1 2">
    <name type="scientific">Cognatiyoonia koreensis</name>
    <dbReference type="NCBI Taxonomy" id="364200"/>
    <lineage>
        <taxon>Bacteria</taxon>
        <taxon>Pseudomonadati</taxon>
        <taxon>Pseudomonadota</taxon>
        <taxon>Alphaproteobacteria</taxon>
        <taxon>Rhodobacterales</taxon>
        <taxon>Paracoccaceae</taxon>
        <taxon>Cognatiyoonia</taxon>
    </lineage>
</organism>
<sequence length="169" mass="17890">MIRYVLPLFMATPCAADGLLVQFQDGNPLDRFIAYNRGCPLSDVTLTLDFNTSEGGVVIDTEYGGIGTRDPAPVTLTEGAGVLRDVQDGDRRLIVDVARLPTLAAITVTLDVDDTSDAFEDARVFADGRDVAGTTVTIQSGNQTSTTILNDLGRGELEIPPNANACALS</sequence>
<dbReference type="STRING" id="364200.SAMN04488515_0534"/>
<dbReference type="RefSeq" id="WP_089989936.1">
    <property type="nucleotide sequence ID" value="NZ_FOIZ01000001.1"/>
</dbReference>